<dbReference type="EMBL" id="ABLK01000001">
    <property type="protein sequence ID" value="EDT44205.1"/>
    <property type="molecule type" value="Genomic_DNA"/>
</dbReference>
<reference evidence="1 2" key="1">
    <citation type="submission" date="2008-03" db="EMBL/GenBank/DDBJ databases">
        <title>Sequencing of the draft genome and assembly of Burkholderia ambifaria MEX-5.</title>
        <authorList>
            <consortium name="US DOE Joint Genome Institute (JGI-PGF)"/>
            <person name="Copeland A."/>
            <person name="Lucas S."/>
            <person name="Lapidus A."/>
            <person name="Glavina del Rio T."/>
            <person name="Dalin E."/>
            <person name="Tice H."/>
            <person name="Bruce D."/>
            <person name="Goodwin L."/>
            <person name="Pitluck S."/>
            <person name="Larimer F."/>
            <person name="Land M.L."/>
            <person name="Hauser L."/>
            <person name="Tiedje J."/>
            <person name="Richardson P."/>
        </authorList>
    </citation>
    <scope>NUCLEOTIDE SEQUENCE [LARGE SCALE GENOMIC DNA]</scope>
    <source>
        <strain evidence="1 2">MEX-5</strain>
    </source>
</reference>
<evidence type="ECO:0000313" key="2">
    <source>
        <dbReference type="Proteomes" id="UP000004814"/>
    </source>
</evidence>
<gene>
    <name evidence="1" type="ORF">BamMEX5DRAFT_0061</name>
</gene>
<accession>B1SWZ8</accession>
<proteinExistence type="predicted"/>
<organism evidence="1 2">
    <name type="scientific">Burkholderia ambifaria MEX-5</name>
    <dbReference type="NCBI Taxonomy" id="396597"/>
    <lineage>
        <taxon>Bacteria</taxon>
        <taxon>Pseudomonadati</taxon>
        <taxon>Pseudomonadota</taxon>
        <taxon>Betaproteobacteria</taxon>
        <taxon>Burkholderiales</taxon>
        <taxon>Burkholderiaceae</taxon>
        <taxon>Burkholderia</taxon>
        <taxon>Burkholderia cepacia complex</taxon>
    </lineage>
</organism>
<dbReference type="PATRIC" id="fig|396597.7.peg.8505"/>
<evidence type="ECO:0000313" key="1">
    <source>
        <dbReference type="EMBL" id="EDT44205.1"/>
    </source>
</evidence>
<protein>
    <submittedName>
        <fullName evidence="1">Uncharacterized protein</fullName>
    </submittedName>
</protein>
<dbReference type="Proteomes" id="UP000004814">
    <property type="component" value="Unassembled WGS sequence"/>
</dbReference>
<dbReference type="AlphaFoldDB" id="B1SWZ8"/>
<comment type="caution">
    <text evidence="1">The sequence shown here is derived from an EMBL/GenBank/DDBJ whole genome shotgun (WGS) entry which is preliminary data.</text>
</comment>
<sequence>MSVFSDATAFANAISTIAKESKKSIPSNLCFEINISEIDMQ</sequence>
<name>B1SWZ8_9BURK</name>